<evidence type="ECO:0000259" key="7">
    <source>
        <dbReference type="Pfam" id="PF14322"/>
    </source>
</evidence>
<accession>A0ABP9FHI5</accession>
<feature type="domain" description="RagB/SusD" evidence="6">
    <location>
        <begin position="365"/>
        <end position="522"/>
    </location>
</feature>
<evidence type="ECO:0000256" key="4">
    <source>
        <dbReference type="ARBA" id="ARBA00023136"/>
    </source>
</evidence>
<keyword evidence="9" id="KW-1185">Reference proteome</keyword>
<feature type="domain" description="SusD-like N-terminal" evidence="7">
    <location>
        <begin position="10"/>
        <end position="203"/>
    </location>
</feature>
<protein>
    <submittedName>
        <fullName evidence="8">RagB/SusD family nutrient uptake outer membrane protein</fullName>
    </submittedName>
</protein>
<dbReference type="InterPro" id="IPR012944">
    <property type="entry name" value="SusD_RagB_dom"/>
</dbReference>
<evidence type="ECO:0000256" key="1">
    <source>
        <dbReference type="ARBA" id="ARBA00004442"/>
    </source>
</evidence>
<evidence type="ECO:0000256" key="5">
    <source>
        <dbReference type="ARBA" id="ARBA00023237"/>
    </source>
</evidence>
<evidence type="ECO:0000259" key="6">
    <source>
        <dbReference type="Pfam" id="PF07980"/>
    </source>
</evidence>
<evidence type="ECO:0000256" key="2">
    <source>
        <dbReference type="ARBA" id="ARBA00006275"/>
    </source>
</evidence>
<comment type="similarity">
    <text evidence="2">Belongs to the SusD family.</text>
</comment>
<dbReference type="EMBL" id="BAABJI010000001">
    <property type="protein sequence ID" value="GAA4903071.1"/>
    <property type="molecule type" value="Genomic_DNA"/>
</dbReference>
<dbReference type="Proteomes" id="UP001501436">
    <property type="component" value="Unassembled WGS sequence"/>
</dbReference>
<evidence type="ECO:0000256" key="3">
    <source>
        <dbReference type="ARBA" id="ARBA00022729"/>
    </source>
</evidence>
<dbReference type="InterPro" id="IPR033985">
    <property type="entry name" value="SusD-like_N"/>
</dbReference>
<dbReference type="Gene3D" id="1.25.40.390">
    <property type="match status" value="1"/>
</dbReference>
<evidence type="ECO:0000313" key="9">
    <source>
        <dbReference type="Proteomes" id="UP001501436"/>
    </source>
</evidence>
<dbReference type="SUPFAM" id="SSF48452">
    <property type="entry name" value="TPR-like"/>
    <property type="match status" value="1"/>
</dbReference>
<organism evidence="8 9">
    <name type="scientific">Mucilaginibacter defluvii</name>
    <dbReference type="NCBI Taxonomy" id="1196019"/>
    <lineage>
        <taxon>Bacteria</taxon>
        <taxon>Pseudomonadati</taxon>
        <taxon>Bacteroidota</taxon>
        <taxon>Sphingobacteriia</taxon>
        <taxon>Sphingobacteriales</taxon>
        <taxon>Sphingobacteriaceae</taxon>
        <taxon>Mucilaginibacter</taxon>
    </lineage>
</organism>
<keyword evidence="5" id="KW-0998">Cell outer membrane</keyword>
<keyword evidence="4" id="KW-0472">Membrane</keyword>
<keyword evidence="3" id="KW-0732">Signal</keyword>
<dbReference type="Pfam" id="PF14322">
    <property type="entry name" value="SusD-like_3"/>
    <property type="match status" value="1"/>
</dbReference>
<proteinExistence type="inferred from homology"/>
<reference evidence="9" key="1">
    <citation type="journal article" date="2019" name="Int. J. Syst. Evol. Microbiol.">
        <title>The Global Catalogue of Microorganisms (GCM) 10K type strain sequencing project: providing services to taxonomists for standard genome sequencing and annotation.</title>
        <authorList>
            <consortium name="The Broad Institute Genomics Platform"/>
            <consortium name="The Broad Institute Genome Sequencing Center for Infectious Disease"/>
            <person name="Wu L."/>
            <person name="Ma J."/>
        </authorList>
    </citation>
    <scope>NUCLEOTIDE SEQUENCE [LARGE SCALE GENOMIC DNA]</scope>
    <source>
        <strain evidence="9">JCM 18283</strain>
    </source>
</reference>
<dbReference type="Pfam" id="PF07980">
    <property type="entry name" value="SusD_RagB"/>
    <property type="match status" value="1"/>
</dbReference>
<sequence length="522" mass="57849">MLPLSCQKGFLDQRDSSNPTEQSLFDKPADGIALVNAIYDTYQNADLMKKSLWYYANFQTHDFFNWGNDRFYNTYSIPATFGAIQVFWQRAYIGIARANSALPIIAKMKDNGILTEALANRLTGEIYFLRGMTYYYLAASFGGVPLELTTGVNDGLRPRSSQDEVFAQVESDLKQAVNLLPWREEYEASELGRATKGAALGYLGGAQMWLKKYSEALASFNQIEGKYSLLPNFIDVHEYDKENNAESLFEVQFIVAGTQSWGGSNEVAWIGSFGMPEEVSNFGYDYANKGLYDGFQAGDLRKVATVIGPGDENPSPGIKARGGIKSYPLVIAGFNSTDAATKLKYTGTDGKIINTCGTIARPWVGSDNTQLRSGYYNEKMWRDPTLNGNSGDGTIFGAQNQILLRYAEVLLSKAECQIRTGDAAGGLTTLKRVRDRAFGGSAPATFISEGKTITDPLQMVYHEYRHELSGEYSTFYNLRRAGVATAFIQEVYNVTIPTGRELYPIPQYEIGLNQNLTQNPGY</sequence>
<evidence type="ECO:0000313" key="8">
    <source>
        <dbReference type="EMBL" id="GAA4903071.1"/>
    </source>
</evidence>
<dbReference type="InterPro" id="IPR011990">
    <property type="entry name" value="TPR-like_helical_dom_sf"/>
</dbReference>
<comment type="subcellular location">
    <subcellularLocation>
        <location evidence="1">Cell outer membrane</location>
    </subcellularLocation>
</comment>
<comment type="caution">
    <text evidence="8">The sequence shown here is derived from an EMBL/GenBank/DDBJ whole genome shotgun (WGS) entry which is preliminary data.</text>
</comment>
<name>A0ABP9FHI5_9SPHI</name>
<gene>
    <name evidence="8" type="ORF">GCM10023313_01940</name>
</gene>